<organism evidence="1 2">
    <name type="scientific">Planomonospora venezuelensis</name>
    <dbReference type="NCBI Taxonomy" id="1999"/>
    <lineage>
        <taxon>Bacteria</taxon>
        <taxon>Bacillati</taxon>
        <taxon>Actinomycetota</taxon>
        <taxon>Actinomycetes</taxon>
        <taxon>Streptosporangiales</taxon>
        <taxon>Streptosporangiaceae</taxon>
        <taxon>Planomonospora</taxon>
    </lineage>
</organism>
<name>A0A841DGM4_PLAVE</name>
<dbReference type="RefSeq" id="WP_184948246.1">
    <property type="nucleotide sequence ID" value="NZ_BAAAWZ010000001.1"/>
</dbReference>
<dbReference type="AlphaFoldDB" id="A0A841DGM4"/>
<evidence type="ECO:0000313" key="2">
    <source>
        <dbReference type="Proteomes" id="UP000562352"/>
    </source>
</evidence>
<evidence type="ECO:0000313" key="1">
    <source>
        <dbReference type="EMBL" id="MBB5967524.1"/>
    </source>
</evidence>
<proteinExistence type="predicted"/>
<dbReference type="Proteomes" id="UP000562352">
    <property type="component" value="Unassembled WGS sequence"/>
</dbReference>
<comment type="caution">
    <text evidence="1">The sequence shown here is derived from an EMBL/GenBank/DDBJ whole genome shotgun (WGS) entry which is preliminary data.</text>
</comment>
<reference evidence="1 2" key="1">
    <citation type="submission" date="2020-08" db="EMBL/GenBank/DDBJ databases">
        <title>Genomic Encyclopedia of Type Strains, Phase III (KMG-III): the genomes of soil and plant-associated and newly described type strains.</title>
        <authorList>
            <person name="Whitman W."/>
        </authorList>
    </citation>
    <scope>NUCLEOTIDE SEQUENCE [LARGE SCALE GENOMIC DNA]</scope>
    <source>
        <strain evidence="1 2">CECT 3303</strain>
    </source>
</reference>
<accession>A0A841DGM4</accession>
<sequence length="60" mass="6527">MPGRTVVTSTVRFRGWGSKITIKAPPARSVIGFEDLLQMEGAMPATPRLPVPVPLPGRER</sequence>
<gene>
    <name evidence="1" type="ORF">FHS22_006831</name>
</gene>
<keyword evidence="2" id="KW-1185">Reference proteome</keyword>
<protein>
    <submittedName>
        <fullName evidence="1">Uncharacterized protein</fullName>
    </submittedName>
</protein>
<dbReference type="EMBL" id="JACHJJ010000034">
    <property type="protein sequence ID" value="MBB5967524.1"/>
    <property type="molecule type" value="Genomic_DNA"/>
</dbReference>